<evidence type="ECO:0008006" key="7">
    <source>
        <dbReference type="Google" id="ProtNLM"/>
    </source>
</evidence>
<dbReference type="Pfam" id="PF05637">
    <property type="entry name" value="Glyco_transf_34"/>
    <property type="match status" value="1"/>
</dbReference>
<dbReference type="GO" id="GO:0016757">
    <property type="term" value="F:glycosyltransferase activity"/>
    <property type="evidence" value="ECO:0007669"/>
    <property type="project" value="UniProtKB-KW"/>
</dbReference>
<evidence type="ECO:0000313" key="5">
    <source>
        <dbReference type="EMBL" id="KAK2629707.1"/>
    </source>
</evidence>
<dbReference type="InterPro" id="IPR029044">
    <property type="entry name" value="Nucleotide-diphossugar_trans"/>
</dbReference>
<dbReference type="AlphaFoldDB" id="A0AAD9T6G6"/>
<comment type="similarity">
    <text evidence="1">Belongs to the glycosyltransferase 34 family.</text>
</comment>
<proteinExistence type="inferred from homology"/>
<dbReference type="GO" id="GO:0006487">
    <property type="term" value="P:protein N-linked glycosylation"/>
    <property type="evidence" value="ECO:0007669"/>
    <property type="project" value="TreeGrafter"/>
</dbReference>
<reference evidence="5" key="1">
    <citation type="submission" date="2023-06" db="EMBL/GenBank/DDBJ databases">
        <title>Draft genome of Marssonina rosae.</title>
        <authorList>
            <person name="Cheng Q."/>
        </authorList>
    </citation>
    <scope>NUCLEOTIDE SEQUENCE</scope>
    <source>
        <strain evidence="5">R4</strain>
    </source>
</reference>
<keyword evidence="4" id="KW-1133">Transmembrane helix</keyword>
<evidence type="ECO:0000313" key="6">
    <source>
        <dbReference type="Proteomes" id="UP001285354"/>
    </source>
</evidence>
<dbReference type="SUPFAM" id="SSF53448">
    <property type="entry name" value="Nucleotide-diphospho-sugar transferases"/>
    <property type="match status" value="1"/>
</dbReference>
<dbReference type="PANTHER" id="PTHR31306:SF8">
    <property type="entry name" value="GLYCOSYLTRANSFERASE FAMILY 34 PROTEIN"/>
    <property type="match status" value="1"/>
</dbReference>
<organism evidence="5 6">
    <name type="scientific">Diplocarpon rosae</name>
    <dbReference type="NCBI Taxonomy" id="946125"/>
    <lineage>
        <taxon>Eukaryota</taxon>
        <taxon>Fungi</taxon>
        <taxon>Dikarya</taxon>
        <taxon>Ascomycota</taxon>
        <taxon>Pezizomycotina</taxon>
        <taxon>Leotiomycetes</taxon>
        <taxon>Helotiales</taxon>
        <taxon>Drepanopezizaceae</taxon>
        <taxon>Diplocarpon</taxon>
    </lineage>
</organism>
<dbReference type="Gene3D" id="3.90.550.10">
    <property type="entry name" value="Spore Coat Polysaccharide Biosynthesis Protein SpsA, Chain A"/>
    <property type="match status" value="1"/>
</dbReference>
<feature type="transmembrane region" description="Helical" evidence="4">
    <location>
        <begin position="27"/>
        <end position="43"/>
    </location>
</feature>
<keyword evidence="6" id="KW-1185">Reference proteome</keyword>
<evidence type="ECO:0000256" key="2">
    <source>
        <dbReference type="ARBA" id="ARBA00022676"/>
    </source>
</evidence>
<dbReference type="GO" id="GO:0000139">
    <property type="term" value="C:Golgi membrane"/>
    <property type="evidence" value="ECO:0007669"/>
    <property type="project" value="TreeGrafter"/>
</dbReference>
<accession>A0AAD9T6G6</accession>
<keyword evidence="4" id="KW-0812">Transmembrane</keyword>
<dbReference type="InterPro" id="IPR008630">
    <property type="entry name" value="Glyco_trans_34"/>
</dbReference>
<dbReference type="EMBL" id="JAUBYV010000001">
    <property type="protein sequence ID" value="KAK2629707.1"/>
    <property type="molecule type" value="Genomic_DNA"/>
</dbReference>
<name>A0AAD9T6G6_9HELO</name>
<sequence length="320" mass="37664">MSFINDRKYPQFALPYHNRQRLHPSKVLIISLFWAFVTYGVYFNKFRSESPGFGSRQAMISDSDLLFERKMNGQKTISKVSMLYGNQKPGFERAMKTHEEHNRLHGYRMHLLRHEILDNVWSKPAYILSILLQELTKPETERVSWLFWFDADTVLLNRQIPLEIFIPPAEHGDVQLLKTDDFNGFNNGVFMVAVTSWSVELFTSIISFQDFSPDTPLFLRDQSAMNILLMQPKYANHTVTVPQHWFNAYKEETNPELAAPADQVRSGDLLVHLAGLVYQEEWLDIFCNRWERDPSKWDIDLDKTTYPAEIKEFWRNVVRH</sequence>
<keyword evidence="2" id="KW-0328">Glycosyltransferase</keyword>
<evidence type="ECO:0000256" key="4">
    <source>
        <dbReference type="SAM" id="Phobius"/>
    </source>
</evidence>
<evidence type="ECO:0000256" key="1">
    <source>
        <dbReference type="ARBA" id="ARBA00005664"/>
    </source>
</evidence>
<evidence type="ECO:0000256" key="3">
    <source>
        <dbReference type="ARBA" id="ARBA00022679"/>
    </source>
</evidence>
<comment type="caution">
    <text evidence="5">The sequence shown here is derived from an EMBL/GenBank/DDBJ whole genome shotgun (WGS) entry which is preliminary data.</text>
</comment>
<gene>
    <name evidence="5" type="ORF">QTJ16_000527</name>
</gene>
<dbReference type="PANTHER" id="PTHR31306">
    <property type="entry name" value="ALPHA-1,6-MANNOSYLTRANSFERASE MNN11-RELATED"/>
    <property type="match status" value="1"/>
</dbReference>
<dbReference type="Proteomes" id="UP001285354">
    <property type="component" value="Unassembled WGS sequence"/>
</dbReference>
<keyword evidence="4" id="KW-0472">Membrane</keyword>
<keyword evidence="3" id="KW-0808">Transferase</keyword>
<protein>
    <recommendedName>
        <fullName evidence="7">Galactosyl transferase GMA12/MNN10 family protein</fullName>
    </recommendedName>
</protein>